<feature type="signal peptide" evidence="1">
    <location>
        <begin position="1"/>
        <end position="24"/>
    </location>
</feature>
<accession>A0A7C9HUL4</accession>
<name>A0A7C9HUL4_9DEIO</name>
<dbReference type="RefSeq" id="WP_157461389.1">
    <property type="nucleotide sequence ID" value="NZ_WQLB01000044.1"/>
</dbReference>
<keyword evidence="3" id="KW-1185">Reference proteome</keyword>
<evidence type="ECO:0000313" key="3">
    <source>
        <dbReference type="Proteomes" id="UP000483286"/>
    </source>
</evidence>
<dbReference type="Proteomes" id="UP000483286">
    <property type="component" value="Unassembled WGS sequence"/>
</dbReference>
<dbReference type="AlphaFoldDB" id="A0A7C9HUL4"/>
<protein>
    <recommendedName>
        <fullName evidence="4">SnoaL-like domain-containing protein</fullName>
    </recommendedName>
</protein>
<sequence>MSVRLRTALLPLLFLAPTLSPAEAQSGTRPQDVIITYYNALGHKNYAAAYALWDRQGQNSGKSYAAFKNGFAQTYATYVAITGPVRIEGAAGSLYATVPVKVTAQLKNGQQQSFCGNYVVRKNNTGGSAASQVWRIDRATLR</sequence>
<evidence type="ECO:0008006" key="4">
    <source>
        <dbReference type="Google" id="ProtNLM"/>
    </source>
</evidence>
<proteinExistence type="predicted"/>
<evidence type="ECO:0000256" key="1">
    <source>
        <dbReference type="SAM" id="SignalP"/>
    </source>
</evidence>
<reference evidence="2 3" key="1">
    <citation type="submission" date="2019-12" db="EMBL/GenBank/DDBJ databases">
        <title>Deinococcus sp. HMF7620 Genome sequencing and assembly.</title>
        <authorList>
            <person name="Kang H."/>
            <person name="Kim H."/>
            <person name="Joh K."/>
        </authorList>
    </citation>
    <scope>NUCLEOTIDE SEQUENCE [LARGE SCALE GENOMIC DNA]</scope>
    <source>
        <strain evidence="2 3">HMF7620</strain>
    </source>
</reference>
<feature type="chain" id="PRO_5028993368" description="SnoaL-like domain-containing protein" evidence="1">
    <location>
        <begin position="25"/>
        <end position="142"/>
    </location>
</feature>
<keyword evidence="1" id="KW-0732">Signal</keyword>
<dbReference type="EMBL" id="WQLB01000044">
    <property type="protein sequence ID" value="MVN89127.1"/>
    <property type="molecule type" value="Genomic_DNA"/>
</dbReference>
<gene>
    <name evidence="2" type="ORF">GO986_20515</name>
</gene>
<comment type="caution">
    <text evidence="2">The sequence shown here is derived from an EMBL/GenBank/DDBJ whole genome shotgun (WGS) entry which is preliminary data.</text>
</comment>
<evidence type="ECO:0000313" key="2">
    <source>
        <dbReference type="EMBL" id="MVN89127.1"/>
    </source>
</evidence>
<organism evidence="2 3">
    <name type="scientific">Deinococcus arboris</name>
    <dbReference type="NCBI Taxonomy" id="2682977"/>
    <lineage>
        <taxon>Bacteria</taxon>
        <taxon>Thermotogati</taxon>
        <taxon>Deinococcota</taxon>
        <taxon>Deinococci</taxon>
        <taxon>Deinococcales</taxon>
        <taxon>Deinococcaceae</taxon>
        <taxon>Deinococcus</taxon>
    </lineage>
</organism>